<dbReference type="GO" id="GO:1903670">
    <property type="term" value="P:regulation of sprouting angiogenesis"/>
    <property type="evidence" value="ECO:0007669"/>
    <property type="project" value="TreeGrafter"/>
</dbReference>
<keyword evidence="1" id="KW-0677">Repeat</keyword>
<gene>
    <name evidence="3" type="ORF">P4O66_001143</name>
</gene>
<dbReference type="EMBL" id="JAROKS010000015">
    <property type="protein sequence ID" value="KAK1795648.1"/>
    <property type="molecule type" value="Genomic_DNA"/>
</dbReference>
<evidence type="ECO:0008006" key="5">
    <source>
        <dbReference type="Google" id="ProtNLM"/>
    </source>
</evidence>
<protein>
    <recommendedName>
        <fullName evidence="5">Retrotransposon gag domain-containing protein</fullName>
    </recommendedName>
</protein>
<dbReference type="AlphaFoldDB" id="A0AAD9DWE0"/>
<dbReference type="PANTHER" id="PTHR24179">
    <property type="entry name" value="PROTEIN PHOSPHATASE 1 REGULATORY SUBUNIT 12"/>
    <property type="match status" value="1"/>
</dbReference>
<dbReference type="GO" id="GO:0061028">
    <property type="term" value="P:establishment of endothelial barrier"/>
    <property type="evidence" value="ECO:0007669"/>
    <property type="project" value="TreeGrafter"/>
</dbReference>
<keyword evidence="4" id="KW-1185">Reference proteome</keyword>
<comment type="caution">
    <text evidence="3">The sequence shown here is derived from an EMBL/GenBank/DDBJ whole genome shotgun (WGS) entry which is preliminary data.</text>
</comment>
<accession>A0AAD9DWE0</accession>
<dbReference type="Gene3D" id="1.25.40.20">
    <property type="entry name" value="Ankyrin repeat-containing domain"/>
    <property type="match status" value="1"/>
</dbReference>
<organism evidence="3 4">
    <name type="scientific">Electrophorus voltai</name>
    <dbReference type="NCBI Taxonomy" id="2609070"/>
    <lineage>
        <taxon>Eukaryota</taxon>
        <taxon>Metazoa</taxon>
        <taxon>Chordata</taxon>
        <taxon>Craniata</taxon>
        <taxon>Vertebrata</taxon>
        <taxon>Euteleostomi</taxon>
        <taxon>Actinopterygii</taxon>
        <taxon>Neopterygii</taxon>
        <taxon>Teleostei</taxon>
        <taxon>Ostariophysi</taxon>
        <taxon>Gymnotiformes</taxon>
        <taxon>Gymnotoidei</taxon>
        <taxon>Gymnotidae</taxon>
        <taxon>Electrophorus</taxon>
    </lineage>
</organism>
<sequence length="197" mass="21837">MAGITQDMINETRAAAERRMTKDIQNLLHDGKDINQPDSQGATLLHVAELLVSHGASLNAKTYMEETPIDLCEDEEFRNHLLDLKHKHDVIMKSQLQHKTSLCRRTSSAGSRGRPCGQAFLRLRQGSRSAVDYTMEFRTLAAGAKWNEPASVDAFLCGLRVELQAEIACKQEAALPNDAVHSCMIACCKKDVITWSG</sequence>
<dbReference type="Proteomes" id="UP001239994">
    <property type="component" value="Unassembled WGS sequence"/>
</dbReference>
<dbReference type="InterPro" id="IPR051226">
    <property type="entry name" value="PP1_Regulatory_Subunit"/>
</dbReference>
<dbReference type="GO" id="GO:0017020">
    <property type="term" value="F:myosin phosphatase regulator activity"/>
    <property type="evidence" value="ECO:0007669"/>
    <property type="project" value="TreeGrafter"/>
</dbReference>
<evidence type="ECO:0000313" key="3">
    <source>
        <dbReference type="EMBL" id="KAK1795648.1"/>
    </source>
</evidence>
<keyword evidence="2" id="KW-0040">ANK repeat</keyword>
<evidence type="ECO:0000313" key="4">
    <source>
        <dbReference type="Proteomes" id="UP001239994"/>
    </source>
</evidence>
<evidence type="ECO:0000256" key="1">
    <source>
        <dbReference type="ARBA" id="ARBA00022737"/>
    </source>
</evidence>
<dbReference type="GO" id="GO:0005737">
    <property type="term" value="C:cytoplasm"/>
    <property type="evidence" value="ECO:0007669"/>
    <property type="project" value="TreeGrafter"/>
</dbReference>
<name>A0AAD9DWE0_9TELE</name>
<dbReference type="GO" id="GO:0004857">
    <property type="term" value="F:enzyme inhibitor activity"/>
    <property type="evidence" value="ECO:0007669"/>
    <property type="project" value="TreeGrafter"/>
</dbReference>
<proteinExistence type="predicted"/>
<dbReference type="PANTHER" id="PTHR24179:SF31">
    <property type="entry name" value="PROTEIN PHOSPHATASE 1 REGULATORY INHIBITOR SUBUNIT 16B"/>
    <property type="match status" value="1"/>
</dbReference>
<dbReference type="SUPFAM" id="SSF48403">
    <property type="entry name" value="Ankyrin repeat"/>
    <property type="match status" value="1"/>
</dbReference>
<reference evidence="3" key="1">
    <citation type="submission" date="2023-03" db="EMBL/GenBank/DDBJ databases">
        <title>Electrophorus voltai genome.</title>
        <authorList>
            <person name="Bian C."/>
        </authorList>
    </citation>
    <scope>NUCLEOTIDE SEQUENCE</scope>
    <source>
        <strain evidence="3">CB-2022</strain>
        <tissue evidence="3">Muscle</tissue>
    </source>
</reference>
<evidence type="ECO:0000256" key="2">
    <source>
        <dbReference type="ARBA" id="ARBA00023043"/>
    </source>
</evidence>
<dbReference type="InterPro" id="IPR036770">
    <property type="entry name" value="Ankyrin_rpt-contain_sf"/>
</dbReference>